<gene>
    <name evidence="1" type="ORF">SAMN05443377_11377</name>
</gene>
<organism evidence="1 2">
    <name type="scientific">Propionibacterium cyclohexanicum</name>
    <dbReference type="NCBI Taxonomy" id="64702"/>
    <lineage>
        <taxon>Bacteria</taxon>
        <taxon>Bacillati</taxon>
        <taxon>Actinomycetota</taxon>
        <taxon>Actinomycetes</taxon>
        <taxon>Propionibacteriales</taxon>
        <taxon>Propionibacteriaceae</taxon>
        <taxon>Propionibacterium</taxon>
    </lineage>
</organism>
<accession>A0A1H9SJK3</accession>
<proteinExistence type="predicted"/>
<keyword evidence="2" id="KW-1185">Reference proteome</keyword>
<sequence length="161" mass="17250">MLSAAGSVAIGAAVAIVGALAWQRSHSWTARLVDPAAPIRRELRAVGMVAEGDHRQVARNALRRTVDDRNLQLWLRVGPDVWVDEPADGADADPRMVTIGRRDDGEPAIAALPSNDVVAGRLSTLKDCSALLRPALVEAQLAFESHRADAAAEGESFRSRQ</sequence>
<protein>
    <submittedName>
        <fullName evidence="1">Uncharacterized protein</fullName>
    </submittedName>
</protein>
<dbReference type="EMBL" id="FOGZ01000013">
    <property type="protein sequence ID" value="SER85142.1"/>
    <property type="molecule type" value="Genomic_DNA"/>
</dbReference>
<dbReference type="AlphaFoldDB" id="A0A1H9SJK3"/>
<evidence type="ECO:0000313" key="2">
    <source>
        <dbReference type="Proteomes" id="UP000198815"/>
    </source>
</evidence>
<name>A0A1H9SJK3_9ACTN</name>
<dbReference type="Proteomes" id="UP000198815">
    <property type="component" value="Unassembled WGS sequence"/>
</dbReference>
<evidence type="ECO:0000313" key="1">
    <source>
        <dbReference type="EMBL" id="SER85142.1"/>
    </source>
</evidence>
<dbReference type="STRING" id="64702.SAMN05443377_11377"/>
<reference evidence="2" key="1">
    <citation type="submission" date="2016-10" db="EMBL/GenBank/DDBJ databases">
        <authorList>
            <person name="Varghese N."/>
            <person name="Submissions S."/>
        </authorList>
    </citation>
    <scope>NUCLEOTIDE SEQUENCE [LARGE SCALE GENOMIC DNA]</scope>
    <source>
        <strain evidence="2">DSM 16859</strain>
    </source>
</reference>